<dbReference type="GO" id="GO:0005634">
    <property type="term" value="C:nucleus"/>
    <property type="evidence" value="ECO:0007669"/>
    <property type="project" value="UniProtKB-SubCell"/>
</dbReference>
<comment type="caution">
    <text evidence="5">The sequence shown here is derived from an EMBL/GenBank/DDBJ whole genome shotgun (WGS) entry which is preliminary data.</text>
</comment>
<dbReference type="GO" id="GO:0006974">
    <property type="term" value="P:DNA damage response"/>
    <property type="evidence" value="ECO:0007669"/>
    <property type="project" value="UniProtKB-KW"/>
</dbReference>
<protein>
    <recommendedName>
        <fullName evidence="4">BRCT domain-containing protein</fullName>
    </recommendedName>
</protein>
<organism evidence="5 6">
    <name type="scientific">Rubus argutus</name>
    <name type="common">Southern blackberry</name>
    <dbReference type="NCBI Taxonomy" id="59490"/>
    <lineage>
        <taxon>Eukaryota</taxon>
        <taxon>Viridiplantae</taxon>
        <taxon>Streptophyta</taxon>
        <taxon>Embryophyta</taxon>
        <taxon>Tracheophyta</taxon>
        <taxon>Spermatophyta</taxon>
        <taxon>Magnoliopsida</taxon>
        <taxon>eudicotyledons</taxon>
        <taxon>Gunneridae</taxon>
        <taxon>Pentapetalae</taxon>
        <taxon>rosids</taxon>
        <taxon>fabids</taxon>
        <taxon>Rosales</taxon>
        <taxon>Rosaceae</taxon>
        <taxon>Rosoideae</taxon>
        <taxon>Rosoideae incertae sedis</taxon>
        <taxon>Rubus</taxon>
    </lineage>
</organism>
<keyword evidence="2" id="KW-0227">DNA damage</keyword>
<sequence>MPASLARAFQHPLLENRKVFITPNTKPGKEIISSLVKAVNGQAVERIGRSVLKADQIPDNLLVLSCEEDYEICVPLLEKGAAIYSSELVLNGIVTQKLEFERHRLFTDQVKKTRSTIWLRKDGNKFHPVSKNK</sequence>
<evidence type="ECO:0000259" key="4">
    <source>
        <dbReference type="Pfam" id="PF16589"/>
    </source>
</evidence>
<gene>
    <name evidence="5" type="ORF">M0R45_020838</name>
</gene>
<dbReference type="Proteomes" id="UP001457282">
    <property type="component" value="Unassembled WGS sequence"/>
</dbReference>
<evidence type="ECO:0000256" key="1">
    <source>
        <dbReference type="ARBA" id="ARBA00004123"/>
    </source>
</evidence>
<dbReference type="InterPro" id="IPR036420">
    <property type="entry name" value="BRCT_dom_sf"/>
</dbReference>
<dbReference type="Gene3D" id="3.40.50.10190">
    <property type="entry name" value="BRCT domain"/>
    <property type="match status" value="1"/>
</dbReference>
<comment type="subcellular location">
    <subcellularLocation>
        <location evidence="1">Nucleus</location>
    </subcellularLocation>
</comment>
<proteinExistence type="predicted"/>
<dbReference type="CDD" id="cd18432">
    <property type="entry name" value="BRCT_PAXIP1_rpt6_like"/>
    <property type="match status" value="1"/>
</dbReference>
<dbReference type="EMBL" id="JBEDUW010000004">
    <property type="protein sequence ID" value="KAK9933653.1"/>
    <property type="molecule type" value="Genomic_DNA"/>
</dbReference>
<accession>A0AAW1X9J2</accession>
<dbReference type="PANTHER" id="PTHR23196">
    <property type="entry name" value="PAX TRANSCRIPTION ACTIVATION DOMAIN INTERACTING PROTEIN"/>
    <property type="match status" value="1"/>
</dbReference>
<dbReference type="Pfam" id="PF16589">
    <property type="entry name" value="BRCT_2"/>
    <property type="match status" value="1"/>
</dbReference>
<dbReference type="PANTHER" id="PTHR23196:SF1">
    <property type="entry name" value="PAX-INTERACTING PROTEIN 1"/>
    <property type="match status" value="1"/>
</dbReference>
<evidence type="ECO:0000313" key="6">
    <source>
        <dbReference type="Proteomes" id="UP001457282"/>
    </source>
</evidence>
<dbReference type="AlphaFoldDB" id="A0AAW1X9J2"/>
<feature type="domain" description="BRCT" evidence="4">
    <location>
        <begin position="12"/>
        <end position="99"/>
    </location>
</feature>
<evidence type="ECO:0000313" key="5">
    <source>
        <dbReference type="EMBL" id="KAK9933653.1"/>
    </source>
</evidence>
<evidence type="ECO:0000256" key="2">
    <source>
        <dbReference type="ARBA" id="ARBA00022763"/>
    </source>
</evidence>
<evidence type="ECO:0000256" key="3">
    <source>
        <dbReference type="ARBA" id="ARBA00023242"/>
    </source>
</evidence>
<name>A0AAW1X9J2_RUBAR</name>
<reference evidence="5 6" key="1">
    <citation type="journal article" date="2023" name="G3 (Bethesda)">
        <title>A chromosome-length genome assembly and annotation of blackberry (Rubus argutus, cv. 'Hillquist').</title>
        <authorList>
            <person name="Bruna T."/>
            <person name="Aryal R."/>
            <person name="Dudchenko O."/>
            <person name="Sargent D.J."/>
            <person name="Mead D."/>
            <person name="Buti M."/>
            <person name="Cavallini A."/>
            <person name="Hytonen T."/>
            <person name="Andres J."/>
            <person name="Pham M."/>
            <person name="Weisz D."/>
            <person name="Mascagni F."/>
            <person name="Usai G."/>
            <person name="Natali L."/>
            <person name="Bassil N."/>
            <person name="Fernandez G.E."/>
            <person name="Lomsadze A."/>
            <person name="Armour M."/>
            <person name="Olukolu B."/>
            <person name="Poorten T."/>
            <person name="Britton C."/>
            <person name="Davik J."/>
            <person name="Ashrafi H."/>
            <person name="Aiden E.L."/>
            <person name="Borodovsky M."/>
            <person name="Worthington M."/>
        </authorList>
    </citation>
    <scope>NUCLEOTIDE SEQUENCE [LARGE SCALE GENOMIC DNA]</scope>
    <source>
        <strain evidence="5">PI 553951</strain>
    </source>
</reference>
<dbReference type="InterPro" id="IPR001357">
    <property type="entry name" value="BRCT_dom"/>
</dbReference>
<keyword evidence="6" id="KW-1185">Reference proteome</keyword>
<dbReference type="InterPro" id="IPR051579">
    <property type="entry name" value="DDR_Transcriptional_Reg"/>
</dbReference>
<keyword evidence="3" id="KW-0539">Nucleus</keyword>